<name>A0A0F9A9Y6_9ZZZZ</name>
<sequence length="37" mass="4525">MKKRVYYAHSIKIYDTSQEVRELAYLNKEFTVFNPKN</sequence>
<reference evidence="1" key="1">
    <citation type="journal article" date="2015" name="Nature">
        <title>Complex archaea that bridge the gap between prokaryotes and eukaryotes.</title>
        <authorList>
            <person name="Spang A."/>
            <person name="Saw J.H."/>
            <person name="Jorgensen S.L."/>
            <person name="Zaremba-Niedzwiedzka K."/>
            <person name="Martijn J."/>
            <person name="Lind A.E."/>
            <person name="van Eijk R."/>
            <person name="Schleper C."/>
            <person name="Guy L."/>
            <person name="Ettema T.J."/>
        </authorList>
    </citation>
    <scope>NUCLEOTIDE SEQUENCE</scope>
</reference>
<accession>A0A0F9A9Y6</accession>
<protein>
    <submittedName>
        <fullName evidence="1">Uncharacterized protein</fullName>
    </submittedName>
</protein>
<organism evidence="1">
    <name type="scientific">marine sediment metagenome</name>
    <dbReference type="NCBI Taxonomy" id="412755"/>
    <lineage>
        <taxon>unclassified sequences</taxon>
        <taxon>metagenomes</taxon>
        <taxon>ecological metagenomes</taxon>
    </lineage>
</organism>
<dbReference type="AlphaFoldDB" id="A0A0F9A9Y6"/>
<comment type="caution">
    <text evidence="1">The sequence shown here is derived from an EMBL/GenBank/DDBJ whole genome shotgun (WGS) entry which is preliminary data.</text>
</comment>
<proteinExistence type="predicted"/>
<gene>
    <name evidence="1" type="ORF">LCGC14_2597800</name>
</gene>
<dbReference type="EMBL" id="LAZR01043781">
    <property type="protein sequence ID" value="KKL06260.1"/>
    <property type="molecule type" value="Genomic_DNA"/>
</dbReference>
<feature type="non-terminal residue" evidence="1">
    <location>
        <position position="37"/>
    </location>
</feature>
<evidence type="ECO:0000313" key="1">
    <source>
        <dbReference type="EMBL" id="KKL06260.1"/>
    </source>
</evidence>